<dbReference type="Gene3D" id="3.30.40.10">
    <property type="entry name" value="Zinc/RING finger domain, C3HC4 (zinc finger)"/>
    <property type="match status" value="1"/>
</dbReference>
<accession>A0A7J9J595</accession>
<sequence length="121" mass="13487">MFSASEDAGEDIPEEEAVCRICLVELGEGGETLKMECSCKGELALAHKDCAVKWFSIKGNKTCDICKQDVQNLPVTLLKVNDPRIVIRRPPTVPQQAQVSGYRQVYLSKVLDSFLFHECLL</sequence>
<evidence type="ECO:0000313" key="6">
    <source>
        <dbReference type="Proteomes" id="UP000593575"/>
    </source>
</evidence>
<keyword evidence="6" id="KW-1185">Reference proteome</keyword>
<comment type="caution">
    <text evidence="5">The sequence shown here is derived from an EMBL/GenBank/DDBJ whole genome shotgun (WGS) entry which is preliminary data.</text>
</comment>
<dbReference type="PANTHER" id="PTHR46158">
    <property type="entry name" value="OS02G0165000 PROTEIN"/>
    <property type="match status" value="1"/>
</dbReference>
<evidence type="ECO:0000256" key="1">
    <source>
        <dbReference type="ARBA" id="ARBA00022723"/>
    </source>
</evidence>
<evidence type="ECO:0000313" key="5">
    <source>
        <dbReference type="EMBL" id="MBA0829273.1"/>
    </source>
</evidence>
<dbReference type="GO" id="GO:0008270">
    <property type="term" value="F:zinc ion binding"/>
    <property type="evidence" value="ECO:0007669"/>
    <property type="project" value="UniProtKB-KW"/>
</dbReference>
<dbReference type="Proteomes" id="UP000593575">
    <property type="component" value="Unassembled WGS sequence"/>
</dbReference>
<dbReference type="Pfam" id="PF12906">
    <property type="entry name" value="RINGv"/>
    <property type="match status" value="1"/>
</dbReference>
<feature type="domain" description="RING-CH-type" evidence="4">
    <location>
        <begin position="11"/>
        <end position="73"/>
    </location>
</feature>
<dbReference type="EMBL" id="JABFAE010000006">
    <property type="protein sequence ID" value="MBA0829273.1"/>
    <property type="molecule type" value="Genomic_DNA"/>
</dbReference>
<dbReference type="SMART" id="SM00744">
    <property type="entry name" value="RINGv"/>
    <property type="match status" value="1"/>
</dbReference>
<name>A0A7J9J595_9ROSI</name>
<dbReference type="PROSITE" id="PS51292">
    <property type="entry name" value="ZF_RING_CH"/>
    <property type="match status" value="1"/>
</dbReference>
<protein>
    <recommendedName>
        <fullName evidence="4">RING-CH-type domain-containing protein</fullName>
    </recommendedName>
</protein>
<dbReference type="AlphaFoldDB" id="A0A7J9J595"/>
<keyword evidence="2" id="KW-0863">Zinc-finger</keyword>
<organism evidence="5 6">
    <name type="scientific">Gossypium armourianum</name>
    <dbReference type="NCBI Taxonomy" id="34283"/>
    <lineage>
        <taxon>Eukaryota</taxon>
        <taxon>Viridiplantae</taxon>
        <taxon>Streptophyta</taxon>
        <taxon>Embryophyta</taxon>
        <taxon>Tracheophyta</taxon>
        <taxon>Spermatophyta</taxon>
        <taxon>Magnoliopsida</taxon>
        <taxon>eudicotyledons</taxon>
        <taxon>Gunneridae</taxon>
        <taxon>Pentapetalae</taxon>
        <taxon>rosids</taxon>
        <taxon>malvids</taxon>
        <taxon>Malvales</taxon>
        <taxon>Malvaceae</taxon>
        <taxon>Malvoideae</taxon>
        <taxon>Gossypium</taxon>
    </lineage>
</organism>
<dbReference type="CDD" id="cd16495">
    <property type="entry name" value="RING_CH-C4HC3_MARCH"/>
    <property type="match status" value="1"/>
</dbReference>
<dbReference type="PANTHER" id="PTHR46158:SF2">
    <property type="entry name" value="OS02G0165000 PROTEIN"/>
    <property type="match status" value="1"/>
</dbReference>
<keyword evidence="1" id="KW-0479">Metal-binding</keyword>
<reference evidence="5 6" key="1">
    <citation type="journal article" date="2019" name="Genome Biol. Evol.">
        <title>Insights into the evolution of the New World diploid cottons (Gossypium, subgenus Houzingenia) based on genome sequencing.</title>
        <authorList>
            <person name="Grover C.E."/>
            <person name="Arick M.A. 2nd"/>
            <person name="Thrash A."/>
            <person name="Conover J.L."/>
            <person name="Sanders W.S."/>
            <person name="Peterson D.G."/>
            <person name="Frelichowski J.E."/>
            <person name="Scheffler J.A."/>
            <person name="Scheffler B.E."/>
            <person name="Wendel J.F."/>
        </authorList>
    </citation>
    <scope>NUCLEOTIDE SEQUENCE [LARGE SCALE GENOMIC DNA]</scope>
    <source>
        <strain evidence="5">6</strain>
        <tissue evidence="5">Leaf</tissue>
    </source>
</reference>
<gene>
    <name evidence="5" type="ORF">Goarm_013889</name>
</gene>
<evidence type="ECO:0000256" key="3">
    <source>
        <dbReference type="ARBA" id="ARBA00022833"/>
    </source>
</evidence>
<evidence type="ECO:0000256" key="2">
    <source>
        <dbReference type="ARBA" id="ARBA00022771"/>
    </source>
</evidence>
<dbReference type="SUPFAM" id="SSF57850">
    <property type="entry name" value="RING/U-box"/>
    <property type="match status" value="1"/>
</dbReference>
<evidence type="ECO:0000259" key="4">
    <source>
        <dbReference type="PROSITE" id="PS51292"/>
    </source>
</evidence>
<proteinExistence type="predicted"/>
<dbReference type="InterPro" id="IPR013083">
    <property type="entry name" value="Znf_RING/FYVE/PHD"/>
</dbReference>
<dbReference type="InterPro" id="IPR011016">
    <property type="entry name" value="Znf_RING-CH"/>
</dbReference>
<keyword evidence="3" id="KW-0862">Zinc</keyword>